<dbReference type="EMBL" id="ONZQ02000001">
    <property type="protein sequence ID" value="SPN97208.1"/>
    <property type="molecule type" value="Genomic_DNA"/>
</dbReference>
<keyword evidence="3" id="KW-0946">Virion</keyword>
<protein>
    <submittedName>
        <fullName evidence="3">Related to spore coat protein SP96</fullName>
    </submittedName>
</protein>
<feature type="chain" id="PRO_5042083010" evidence="2">
    <location>
        <begin position="20"/>
        <end position="397"/>
    </location>
</feature>
<feature type="signal peptide" evidence="2">
    <location>
        <begin position="1"/>
        <end position="19"/>
    </location>
</feature>
<dbReference type="AlphaFoldDB" id="A0AAE8MRI6"/>
<keyword evidence="4" id="KW-1185">Reference proteome</keyword>
<dbReference type="PANTHER" id="PTHR36182:SF2">
    <property type="entry name" value="LYTIC POLYSACCHARIDE MONOOXYGENASE"/>
    <property type="match status" value="1"/>
</dbReference>
<keyword evidence="2" id="KW-0732">Signal</keyword>
<organism evidence="3 4">
    <name type="scientific">Cephalotrichum gorgonifer</name>
    <dbReference type="NCBI Taxonomy" id="2041049"/>
    <lineage>
        <taxon>Eukaryota</taxon>
        <taxon>Fungi</taxon>
        <taxon>Dikarya</taxon>
        <taxon>Ascomycota</taxon>
        <taxon>Pezizomycotina</taxon>
        <taxon>Sordariomycetes</taxon>
        <taxon>Hypocreomycetidae</taxon>
        <taxon>Microascales</taxon>
        <taxon>Microascaceae</taxon>
        <taxon>Cephalotrichum</taxon>
    </lineage>
</organism>
<proteinExistence type="predicted"/>
<accession>A0AAE8MRI6</accession>
<name>A0AAE8MRI6_9PEZI</name>
<feature type="compositionally biased region" description="Gly residues" evidence="1">
    <location>
        <begin position="227"/>
        <end position="244"/>
    </location>
</feature>
<keyword evidence="3" id="KW-0167">Capsid protein</keyword>
<evidence type="ECO:0000256" key="2">
    <source>
        <dbReference type="SAM" id="SignalP"/>
    </source>
</evidence>
<comment type="caution">
    <text evidence="3">The sequence shown here is derived from an EMBL/GenBank/DDBJ whole genome shotgun (WGS) entry which is preliminary data.</text>
</comment>
<sequence>MHSTSIISAALGLVASASAHVVMSTPKGWTVNNSPLLADGTDFPCKGVAYDSSVPTNVFNKGESQPLTFMGSAVHGGGSCQISLTTDLAPTKDSKWKVIKSFEGGCPVQNTPGNLGDDANLPVPFDYDFVLPDDVPAGKYTLAWTWFNKIGNREMYMNCAPAEAVGSGGSSSTFDALPDMFVANIGNGCATADSVDLKFPNPGSVVEKLGSGDLVAPIGGSCGASVGGGSGSGSGSGSDGGNYQGGDENESPSTPTQPGAIFATVPSATKPTAAPQVATPAYTEPTPAPVVDTPVVDTPVQETPAAGTPAVEAPANGSEQDGSAGSSGGYAPGTACTSEGNWNCVGGSSFQRCGSGTWSAVQQLAQGTSCSGGESDVIQITRKRGAGKTRFGAKFLL</sequence>
<evidence type="ECO:0000256" key="1">
    <source>
        <dbReference type="SAM" id="MobiDB-lite"/>
    </source>
</evidence>
<gene>
    <name evidence="3" type="ORF">DNG_00722</name>
</gene>
<dbReference type="Proteomes" id="UP001187682">
    <property type="component" value="Unassembled WGS sequence"/>
</dbReference>
<dbReference type="PANTHER" id="PTHR36182">
    <property type="entry name" value="PROTEIN, PUTATIVE (AFU_ORTHOLOGUE AFUA_6G10930)-RELATED"/>
    <property type="match status" value="1"/>
</dbReference>
<evidence type="ECO:0000313" key="4">
    <source>
        <dbReference type="Proteomes" id="UP001187682"/>
    </source>
</evidence>
<feature type="compositionally biased region" description="Low complexity" evidence="1">
    <location>
        <begin position="277"/>
        <end position="304"/>
    </location>
</feature>
<evidence type="ECO:0000313" key="3">
    <source>
        <dbReference type="EMBL" id="SPN97208.1"/>
    </source>
</evidence>
<dbReference type="Gene3D" id="2.70.50.70">
    <property type="match status" value="1"/>
</dbReference>
<feature type="region of interest" description="Disordered" evidence="1">
    <location>
        <begin position="227"/>
        <end position="330"/>
    </location>
</feature>
<reference evidence="3" key="1">
    <citation type="submission" date="2018-03" db="EMBL/GenBank/DDBJ databases">
        <authorList>
            <person name="Guldener U."/>
        </authorList>
    </citation>
    <scope>NUCLEOTIDE SEQUENCE</scope>
</reference>